<name>A0AB40BI85_DIOCR</name>
<dbReference type="Proteomes" id="UP001515500">
    <property type="component" value="Chromosome 6"/>
</dbReference>
<evidence type="ECO:0000313" key="3">
    <source>
        <dbReference type="RefSeq" id="XP_039126966.1"/>
    </source>
</evidence>
<dbReference type="AlphaFoldDB" id="A0AB40BI85"/>
<organism evidence="2 3">
    <name type="scientific">Dioscorea cayennensis subsp. rotundata</name>
    <name type="common">White Guinea yam</name>
    <name type="synonym">Dioscorea rotundata</name>
    <dbReference type="NCBI Taxonomy" id="55577"/>
    <lineage>
        <taxon>Eukaryota</taxon>
        <taxon>Viridiplantae</taxon>
        <taxon>Streptophyta</taxon>
        <taxon>Embryophyta</taxon>
        <taxon>Tracheophyta</taxon>
        <taxon>Spermatophyta</taxon>
        <taxon>Magnoliopsida</taxon>
        <taxon>Liliopsida</taxon>
        <taxon>Dioscoreales</taxon>
        <taxon>Dioscoreaceae</taxon>
        <taxon>Dioscorea</taxon>
    </lineage>
</organism>
<dbReference type="Pfam" id="PF07727">
    <property type="entry name" value="RVT_2"/>
    <property type="match status" value="1"/>
</dbReference>
<dbReference type="RefSeq" id="XP_039126966.1">
    <property type="nucleotide sequence ID" value="XM_039271032.1"/>
</dbReference>
<dbReference type="InterPro" id="IPR043502">
    <property type="entry name" value="DNA/RNA_pol_sf"/>
</dbReference>
<dbReference type="CDD" id="cd09272">
    <property type="entry name" value="RNase_HI_RT_Ty1"/>
    <property type="match status" value="1"/>
</dbReference>
<accession>A0AB40BI85</accession>
<dbReference type="SUPFAM" id="SSF56672">
    <property type="entry name" value="DNA/RNA polymerases"/>
    <property type="match status" value="1"/>
</dbReference>
<dbReference type="InterPro" id="IPR013103">
    <property type="entry name" value="RVT_2"/>
</dbReference>
<keyword evidence="2" id="KW-1185">Reference proteome</keyword>
<evidence type="ECO:0000259" key="1">
    <source>
        <dbReference type="Pfam" id="PF07727"/>
    </source>
</evidence>
<protein>
    <submittedName>
        <fullName evidence="3">Uncharacterized mitochondrial protein AtMg00810-like</fullName>
    </submittedName>
</protein>
<gene>
    <name evidence="3" type="primary">LOC120263134</name>
</gene>
<dbReference type="PANTHER" id="PTHR11439:SF461">
    <property type="entry name" value="OS10G0432200 PROTEIN"/>
    <property type="match status" value="1"/>
</dbReference>
<dbReference type="PANTHER" id="PTHR11439">
    <property type="entry name" value="GAG-POL-RELATED RETROTRANSPOSON"/>
    <property type="match status" value="1"/>
</dbReference>
<proteinExistence type="predicted"/>
<evidence type="ECO:0000313" key="2">
    <source>
        <dbReference type="Proteomes" id="UP001515500"/>
    </source>
</evidence>
<reference evidence="3" key="1">
    <citation type="submission" date="2025-08" db="UniProtKB">
        <authorList>
            <consortium name="RefSeq"/>
        </authorList>
    </citation>
    <scope>IDENTIFICATION</scope>
</reference>
<feature type="domain" description="Reverse transcriptase Ty1/copia-type" evidence="1">
    <location>
        <begin position="1"/>
        <end position="144"/>
    </location>
</feature>
<sequence>MTPPPGLQVPPGSVCRLRRALYGLKQAPRAWFERFSTIVEAAGFTPSIHDPAIFIHSSPRGRTILLLYVDDMILTSDDSAHIAFVKQKLCETFLMTDLGPLCYFLGIEITSHPDGYRLSQQRYTLDLLDRFGLTNTHTAATPMELHLQLRASDEVPFSDPSRYRHLVGSLVYLAVTRPDISHAVHILSQFAAASTSVHYGHLLRVLRYLRGTSSHGLFYSHQSTLQLQAYSDATWASSLDDRASVTSYCIFLGSSLVVWKTKKQQTIAKSSAEAEVRALASIVQEVLWLRSILQDFGVPIHSPIPIHCNSTGALQIAADPVKHELTKHISVDAHFTRCHVRAHTVSLRYLPTEVQVADFFTKAQTPP</sequence>
<dbReference type="GeneID" id="120263134"/>